<proteinExistence type="predicted"/>
<dbReference type="RefSeq" id="WP_059031235.1">
    <property type="nucleotide sequence ID" value="NZ_DF976995.1"/>
</dbReference>
<keyword evidence="3" id="KW-1185">Reference proteome</keyword>
<evidence type="ECO:0000313" key="2">
    <source>
        <dbReference type="EMBL" id="GAQ24138.1"/>
    </source>
</evidence>
<feature type="chain" id="PRO_5006864845" evidence="1">
    <location>
        <begin position="42"/>
        <end position="198"/>
    </location>
</feature>
<evidence type="ECO:0000256" key="1">
    <source>
        <dbReference type="SAM" id="SignalP"/>
    </source>
</evidence>
<dbReference type="STRING" id="224999.GCA_001485475_00121"/>
<protein>
    <submittedName>
        <fullName evidence="2">Uncharacterized protein</fullName>
    </submittedName>
</protein>
<organism evidence="2">
    <name type="scientific">Tepidanaerobacter syntrophicus</name>
    <dbReference type="NCBI Taxonomy" id="224999"/>
    <lineage>
        <taxon>Bacteria</taxon>
        <taxon>Bacillati</taxon>
        <taxon>Bacillota</taxon>
        <taxon>Clostridia</taxon>
        <taxon>Thermosediminibacterales</taxon>
        <taxon>Tepidanaerobacteraceae</taxon>
        <taxon>Tepidanaerobacter</taxon>
    </lineage>
</organism>
<reference evidence="2" key="1">
    <citation type="journal article" date="2016" name="Genome Announc.">
        <title>Draft Genome Sequence of the Syntrophic Lactate-Degrading Bacterium Tepidanaerobacter syntrophicus JLT.</title>
        <authorList>
            <person name="Matsuura N."/>
            <person name="Ohashi A."/>
            <person name="Tourlousse D.M."/>
            <person name="Sekiguchi Y."/>
        </authorList>
    </citation>
    <scope>NUCLEOTIDE SEQUENCE [LARGE SCALE GENOMIC DNA]</scope>
    <source>
        <strain evidence="2">JL</strain>
    </source>
</reference>
<dbReference type="EMBL" id="DF976995">
    <property type="protein sequence ID" value="GAQ24138.1"/>
    <property type="molecule type" value="Genomic_DNA"/>
</dbReference>
<name>A0A0U9HC13_9FIRM</name>
<accession>A0A0U9HC13</accession>
<gene>
    <name evidence="2" type="ORF">TSYNT_1123</name>
</gene>
<evidence type="ECO:0000313" key="3">
    <source>
        <dbReference type="Proteomes" id="UP000062160"/>
    </source>
</evidence>
<sequence length="198" mass="21486">MGYLNLTNTTRKGDMFMRRRFLSLILVLTLALAGLPSVASAESTDGATVTIEGTINPATVTISAPLTVSFSIDPNAEESQRFVSAPFTVINNSNAPVIVKMNRIRKTQTGTMTVVAPDEYQNWSDLSSAESETKIALGINDGTKDIWSPAEENSVDNAEGTQFIGNESKEFHLIAKHGLAFSKAFVTTFELILSCELY</sequence>
<dbReference type="Proteomes" id="UP000062160">
    <property type="component" value="Unassembled WGS sequence"/>
</dbReference>
<feature type="signal peptide" evidence="1">
    <location>
        <begin position="1"/>
        <end position="41"/>
    </location>
</feature>
<dbReference type="AlphaFoldDB" id="A0A0U9HC13"/>
<keyword evidence="1" id="KW-0732">Signal</keyword>